<reference evidence="3 4" key="1">
    <citation type="submission" date="2019-01" db="EMBL/GenBank/DDBJ databases">
        <authorList>
            <person name="Chen W.-M."/>
        </authorList>
    </citation>
    <scope>NUCLEOTIDE SEQUENCE [LARGE SCALE GENOMIC DNA]</scope>
    <source>
        <strain evidence="3 4">CCP-18</strain>
    </source>
</reference>
<evidence type="ECO:0000259" key="2">
    <source>
        <dbReference type="Pfam" id="PF11875"/>
    </source>
</evidence>
<keyword evidence="4" id="KW-1185">Reference proteome</keyword>
<organism evidence="3 4">
    <name type="scientific">Inhella crocodyli</name>
    <dbReference type="NCBI Taxonomy" id="2499851"/>
    <lineage>
        <taxon>Bacteria</taxon>
        <taxon>Pseudomonadati</taxon>
        <taxon>Pseudomonadota</taxon>
        <taxon>Betaproteobacteria</taxon>
        <taxon>Burkholderiales</taxon>
        <taxon>Sphaerotilaceae</taxon>
        <taxon>Inhella</taxon>
    </lineage>
</organism>
<protein>
    <submittedName>
        <fullName evidence="3">DUF3395 domain-containing protein</fullName>
    </submittedName>
</protein>
<keyword evidence="1" id="KW-0143">Chaperone</keyword>
<dbReference type="InterPro" id="IPR024586">
    <property type="entry name" value="DnaJ-like_C11_C"/>
</dbReference>
<comment type="caution">
    <text evidence="3">The sequence shown here is derived from an EMBL/GenBank/DDBJ whole genome shotgun (WGS) entry which is preliminary data.</text>
</comment>
<name>A0A3S2USY1_9BURK</name>
<evidence type="ECO:0000313" key="3">
    <source>
        <dbReference type="EMBL" id="RVT83750.1"/>
    </source>
</evidence>
<proteinExistence type="predicted"/>
<gene>
    <name evidence="3" type="ORF">EOD73_14370</name>
</gene>
<evidence type="ECO:0000313" key="4">
    <source>
        <dbReference type="Proteomes" id="UP000288587"/>
    </source>
</evidence>
<dbReference type="RefSeq" id="WP_127683714.1">
    <property type="nucleotide sequence ID" value="NZ_SACM01000004.1"/>
</dbReference>
<evidence type="ECO:0000256" key="1">
    <source>
        <dbReference type="ARBA" id="ARBA00023186"/>
    </source>
</evidence>
<dbReference type="Proteomes" id="UP000288587">
    <property type="component" value="Unassembled WGS sequence"/>
</dbReference>
<feature type="domain" description="DnaJ-like protein C11 C-terminal" evidence="2">
    <location>
        <begin position="251"/>
        <end position="316"/>
    </location>
</feature>
<dbReference type="OrthoDB" id="8883651at2"/>
<dbReference type="EMBL" id="SACM01000004">
    <property type="protein sequence ID" value="RVT83750.1"/>
    <property type="molecule type" value="Genomic_DNA"/>
</dbReference>
<accession>A0A3S2USY1</accession>
<sequence length="317" mass="35423">MKRSDVLALLGLGLLTLGGRAAGARPRHDDEGEYRIQRAVYGTPQRFVDVTDRLRELARQDLRFRLGNDTFGVDPARGEVKALRIQAVGRSGRSRTFEYVEGSVVDGALFEGWRGGGWGQGGGEGGWGERPGYDDGRDGEYLIVRALYGTAQRHADVTERLRQLAQRDERFRLSNRTFGIDPHEGQVKVLRIHARGPRGPRTFEYVEGSLVDGAQFSGWGGGGWGQDDWDGGWGGTTGPQRRLQILRAEYGARGRWMDVTDRLQARVATDRLNVRVNNEMAGGDPAPNEPKVLRVRYRLNGREDERTVPEGQRLQLR</sequence>
<dbReference type="AlphaFoldDB" id="A0A3S2USY1"/>
<dbReference type="Pfam" id="PF11875">
    <property type="entry name" value="DnaJ-like_C11_C"/>
    <property type="match status" value="1"/>
</dbReference>